<feature type="transmembrane region" description="Helical" evidence="7">
    <location>
        <begin position="619"/>
        <end position="637"/>
    </location>
</feature>
<dbReference type="GO" id="GO:0007189">
    <property type="term" value="P:adenylate cyclase-activating G protein-coupled receptor signaling pathway"/>
    <property type="evidence" value="ECO:0007669"/>
    <property type="project" value="TreeGrafter"/>
</dbReference>
<dbReference type="GO" id="GO:0005886">
    <property type="term" value="C:plasma membrane"/>
    <property type="evidence" value="ECO:0007669"/>
    <property type="project" value="TreeGrafter"/>
</dbReference>
<evidence type="ECO:0000313" key="10">
    <source>
        <dbReference type="Ensembl" id="ENSSAUP00010002286.1"/>
    </source>
</evidence>
<feature type="domain" description="G-protein coupled receptors family 2 profile 2" evidence="9">
    <location>
        <begin position="551"/>
        <end position="795"/>
    </location>
</feature>
<feature type="transmembrane region" description="Helical" evidence="7">
    <location>
        <begin position="697"/>
        <end position="723"/>
    </location>
</feature>
<dbReference type="Gene3D" id="1.20.1070.10">
    <property type="entry name" value="Rhodopsin 7-helix transmembrane proteins"/>
    <property type="match status" value="1"/>
</dbReference>
<feature type="domain" description="GAIN-B" evidence="8">
    <location>
        <begin position="346"/>
        <end position="542"/>
    </location>
</feature>
<evidence type="ECO:0000256" key="6">
    <source>
        <dbReference type="ARBA" id="ARBA00023157"/>
    </source>
</evidence>
<dbReference type="GO" id="GO:0004930">
    <property type="term" value="F:G protein-coupled receptor activity"/>
    <property type="evidence" value="ECO:0007669"/>
    <property type="project" value="InterPro"/>
</dbReference>
<dbReference type="PROSITE" id="PS50261">
    <property type="entry name" value="G_PROTEIN_RECEP_F2_4"/>
    <property type="match status" value="1"/>
</dbReference>
<dbReference type="SMART" id="SM00303">
    <property type="entry name" value="GPS"/>
    <property type="match status" value="1"/>
</dbReference>
<evidence type="ECO:0000256" key="4">
    <source>
        <dbReference type="ARBA" id="ARBA00022989"/>
    </source>
</evidence>
<evidence type="ECO:0000313" key="11">
    <source>
        <dbReference type="Proteomes" id="UP000472265"/>
    </source>
</evidence>
<dbReference type="GO" id="GO:0007166">
    <property type="term" value="P:cell surface receptor signaling pathway"/>
    <property type="evidence" value="ECO:0007669"/>
    <property type="project" value="InterPro"/>
</dbReference>
<name>A0A671TLP5_SPAAU</name>
<dbReference type="AlphaFoldDB" id="A0A671TLP5"/>
<sequence length="859" mass="95302">LILQTLEPKNLFILISHKPPKKQPENTFKVMIFLGACLPMNSICPGLQVLATASHYWPLDAVDGIHELWDQIGNRPAVRIHNHTVLPSSHNSSYVYTNDSTYTNISATVDIVEGMVNKGIYLNGDNGGTFLHFGNYQNSCISDPTLCGPEGITFSFFWKNHEAESRFAVASGGKVISNGFSVYTNPFVGYVEFYTRGNNHRWKVNIKVPGPYWTHILFTWTKKDGLKVYINGTFTSGDTEGGSVTEYYGDPYPDLVIGTGNDRAYGHYVTGAFDEFVIWERALSPKEILLYYSAAIGRTSRSSGKYFLSFYNGDCKPFSLFLLIVQQSTPVVSGLIETVDRVMEHMVTNLEPSLNSLISLGGTSFVADYSLMKFPQNYNLPHYRFPIQGKSYISVPGEAFTMQSQTTIVGLFYHNMHNYYKEISPVKTRINEAADFKDHKIQVASCLISLKVEPSPALSVNLSGAPLIKIVLTHVMTKDQQAQVLNQSNKVFLYCAFLDYSSNEGIWSNEGCVRSDGNMTYSVCLCNHLTNFAILMQVVPIKLTTGHRVALSTIGYVGCSVSIVCLAITLVTFAVLSSVSTIRNQRYHIHANLSFAILVAEILLLISARFDPGTLPCKVMAVLLHFFFLSAFAWMLVEGLHLYSMVVKVFGSEGSKHFYYYGIGWGSPLVICVVSMTSALDSYGEVDNCWLSLKNGAIWAFVAPALFVIVVNIGILISVTRIISRISGESYKVHGDANAVRLTAKAVAVLLPILGISWIFGVLAVNTHSLPFLYIFAVFNSLQGFFVFLFHCLLNSEVRAAFKHKTKVWSLTSSSIRNINVKPFNSDIMNGNKEGVTPTKMNTWDKSTNSANRIDLSAV</sequence>
<proteinExistence type="predicted"/>
<comment type="subcellular location">
    <subcellularLocation>
        <location evidence="1">Membrane</location>
        <topology evidence="1">Multi-pass membrane protein</topology>
    </subcellularLocation>
</comment>
<dbReference type="Pfam" id="PF01825">
    <property type="entry name" value="GPS"/>
    <property type="match status" value="1"/>
</dbReference>
<dbReference type="Gene3D" id="2.60.120.200">
    <property type="match status" value="1"/>
</dbReference>
<evidence type="ECO:0000259" key="9">
    <source>
        <dbReference type="PROSITE" id="PS50261"/>
    </source>
</evidence>
<protein>
    <submittedName>
        <fullName evidence="10">Adhesion G protein-coupled receptor D1</fullName>
    </submittedName>
</protein>
<dbReference type="FunFam" id="2.60.120.200:FF:000314">
    <property type="entry name" value="Adhesion G-protein coupled receptor D1"/>
    <property type="match status" value="1"/>
</dbReference>
<evidence type="ECO:0000259" key="8">
    <source>
        <dbReference type="PROSITE" id="PS50221"/>
    </source>
</evidence>
<gene>
    <name evidence="10" type="primary">ADGRD1</name>
    <name evidence="10" type="synonym">adgrd1</name>
</gene>
<dbReference type="Pfam" id="PF13385">
    <property type="entry name" value="Laminin_G_3"/>
    <property type="match status" value="1"/>
</dbReference>
<dbReference type="InterPro" id="IPR000203">
    <property type="entry name" value="GPS"/>
</dbReference>
<accession>A0A671TLP5</accession>
<feature type="transmembrane region" description="Helical" evidence="7">
    <location>
        <begin position="589"/>
        <end position="607"/>
    </location>
</feature>
<dbReference type="Ensembl" id="ENSSAUT00010002403.1">
    <property type="protein sequence ID" value="ENSSAUP00010002286.1"/>
    <property type="gene ID" value="ENSSAUG00010000676.1"/>
</dbReference>
<reference evidence="10" key="2">
    <citation type="submission" date="2025-08" db="UniProtKB">
        <authorList>
            <consortium name="Ensembl"/>
        </authorList>
    </citation>
    <scope>IDENTIFICATION</scope>
</reference>
<dbReference type="PANTHER" id="PTHR12011">
    <property type="entry name" value="ADHESION G-PROTEIN COUPLED RECEPTOR"/>
    <property type="match status" value="1"/>
</dbReference>
<reference evidence="10" key="3">
    <citation type="submission" date="2025-09" db="UniProtKB">
        <authorList>
            <consortium name="Ensembl"/>
        </authorList>
    </citation>
    <scope>IDENTIFICATION</scope>
</reference>
<evidence type="ECO:0000256" key="7">
    <source>
        <dbReference type="SAM" id="Phobius"/>
    </source>
</evidence>
<keyword evidence="5 7" id="KW-0472">Membrane</keyword>
<feature type="transmembrane region" description="Helical" evidence="7">
    <location>
        <begin position="771"/>
        <end position="794"/>
    </location>
</feature>
<dbReference type="InterPro" id="IPR017981">
    <property type="entry name" value="GPCR_2-like_7TM"/>
</dbReference>
<evidence type="ECO:0000256" key="5">
    <source>
        <dbReference type="ARBA" id="ARBA00023136"/>
    </source>
</evidence>
<feature type="transmembrane region" description="Helical" evidence="7">
    <location>
        <begin position="554"/>
        <end position="577"/>
    </location>
</feature>
<dbReference type="Pfam" id="PF00002">
    <property type="entry name" value="7tm_2"/>
    <property type="match status" value="1"/>
</dbReference>
<dbReference type="Proteomes" id="UP000472265">
    <property type="component" value="Chromosome 5"/>
</dbReference>
<dbReference type="InterPro" id="IPR000832">
    <property type="entry name" value="GPCR_2_secretin-like"/>
</dbReference>
<dbReference type="FunFam" id="1.20.1070.10:FF:000073">
    <property type="entry name" value="Adhesion G-protein coupled receptor D1"/>
    <property type="match status" value="1"/>
</dbReference>
<dbReference type="PANTHER" id="PTHR12011:SF216">
    <property type="entry name" value="ADHESION G-PROTEIN COUPLED RECEPTOR D1"/>
    <property type="match status" value="1"/>
</dbReference>
<dbReference type="InterPro" id="IPR013320">
    <property type="entry name" value="ConA-like_dom_sf"/>
</dbReference>
<dbReference type="SUPFAM" id="SSF49899">
    <property type="entry name" value="Concanavalin A-like lectins/glucanases"/>
    <property type="match status" value="1"/>
</dbReference>
<dbReference type="PROSITE" id="PS00650">
    <property type="entry name" value="G_PROTEIN_RECEP_F2_2"/>
    <property type="match status" value="1"/>
</dbReference>
<dbReference type="GeneTree" id="ENSGT00940000159783"/>
<dbReference type="InterPro" id="IPR017983">
    <property type="entry name" value="GPCR_2_secretin-like_CS"/>
</dbReference>
<keyword evidence="3" id="KW-0732">Signal</keyword>
<dbReference type="PRINTS" id="PR00249">
    <property type="entry name" value="GPCRSECRETIN"/>
</dbReference>
<evidence type="ECO:0000256" key="3">
    <source>
        <dbReference type="ARBA" id="ARBA00022729"/>
    </source>
</evidence>
<dbReference type="Gene3D" id="2.60.220.50">
    <property type="match status" value="1"/>
</dbReference>
<keyword evidence="11" id="KW-1185">Reference proteome</keyword>
<dbReference type="InterPro" id="IPR057244">
    <property type="entry name" value="GAIN_B"/>
</dbReference>
<evidence type="ECO:0000256" key="2">
    <source>
        <dbReference type="ARBA" id="ARBA00022692"/>
    </source>
</evidence>
<feature type="transmembrane region" description="Helical" evidence="7">
    <location>
        <begin position="744"/>
        <end position="765"/>
    </location>
</feature>
<dbReference type="InterPro" id="IPR046338">
    <property type="entry name" value="GAIN_dom_sf"/>
</dbReference>
<feature type="transmembrane region" description="Helical" evidence="7">
    <location>
        <begin position="658"/>
        <end position="677"/>
    </location>
</feature>
<keyword evidence="4 7" id="KW-1133">Transmembrane helix</keyword>
<keyword evidence="6" id="KW-1015">Disulfide bond</keyword>
<dbReference type="SUPFAM" id="SSF81321">
    <property type="entry name" value="Family A G protein-coupled receptor-like"/>
    <property type="match status" value="1"/>
</dbReference>
<keyword evidence="2 7" id="KW-0812">Transmembrane</keyword>
<reference evidence="10" key="1">
    <citation type="submission" date="2021-04" db="EMBL/GenBank/DDBJ databases">
        <authorList>
            <consortium name="Wellcome Sanger Institute Data Sharing"/>
        </authorList>
    </citation>
    <scope>NUCLEOTIDE SEQUENCE [LARGE SCALE GENOMIC DNA]</scope>
</reference>
<dbReference type="PROSITE" id="PS50221">
    <property type="entry name" value="GAIN_B"/>
    <property type="match status" value="1"/>
</dbReference>
<evidence type="ECO:0000256" key="1">
    <source>
        <dbReference type="ARBA" id="ARBA00004141"/>
    </source>
</evidence>
<organism evidence="10 11">
    <name type="scientific">Sparus aurata</name>
    <name type="common">Gilthead sea bream</name>
    <dbReference type="NCBI Taxonomy" id="8175"/>
    <lineage>
        <taxon>Eukaryota</taxon>
        <taxon>Metazoa</taxon>
        <taxon>Chordata</taxon>
        <taxon>Craniata</taxon>
        <taxon>Vertebrata</taxon>
        <taxon>Euteleostomi</taxon>
        <taxon>Actinopterygii</taxon>
        <taxon>Neopterygii</taxon>
        <taxon>Teleostei</taxon>
        <taxon>Neoteleostei</taxon>
        <taxon>Acanthomorphata</taxon>
        <taxon>Eupercaria</taxon>
        <taxon>Spariformes</taxon>
        <taxon>Sparidae</taxon>
        <taxon>Sparus</taxon>
    </lineage>
</organism>